<dbReference type="OrthoDB" id="7055135at2"/>
<feature type="domain" description="PKD/Chitinase" evidence="5">
    <location>
        <begin position="854"/>
        <end position="936"/>
    </location>
</feature>
<evidence type="ECO:0000313" key="7">
    <source>
        <dbReference type="Proteomes" id="UP000199533"/>
    </source>
</evidence>
<dbReference type="Pfam" id="PF24517">
    <property type="entry name" value="CBM96"/>
    <property type="match status" value="2"/>
</dbReference>
<keyword evidence="3" id="KW-0732">Signal</keyword>
<reference evidence="7" key="1">
    <citation type="submission" date="2016-10" db="EMBL/GenBank/DDBJ databases">
        <authorList>
            <person name="Varghese N."/>
            <person name="Submissions S."/>
        </authorList>
    </citation>
    <scope>NUCLEOTIDE SEQUENCE [LARGE SCALE GENOMIC DNA]</scope>
    <source>
        <strain evidence="7">Nm69</strain>
    </source>
</reference>
<evidence type="ECO:0000259" key="5">
    <source>
        <dbReference type="SMART" id="SM00089"/>
    </source>
</evidence>
<dbReference type="RefSeq" id="WP_139218515.1">
    <property type="nucleotide sequence ID" value="NZ_FOSP01000006.1"/>
</dbReference>
<gene>
    <name evidence="6" type="ORF">SAMN05216302_100682</name>
</gene>
<evidence type="ECO:0000313" key="6">
    <source>
        <dbReference type="EMBL" id="SFK43223.1"/>
    </source>
</evidence>
<evidence type="ECO:0000256" key="3">
    <source>
        <dbReference type="ARBA" id="ARBA00022729"/>
    </source>
</evidence>
<sequence>MKESQNTPRIKVLSNICLSVLFVCLMSVTGKSEGNWKLSLDSEIARILALAPENSWVKLNTNRYDDVWTPFEQRPRPPEAPAVGAPHSIIGAWSSMAWDANRGNIIIYGGGHANYPGNELYFWESSTLNWARASLPSELKFIASGHYESIDGVFNAPVAAHTYDNSEFFPVLDRFVTFGGAAFNTGTRFVHADGSPTGPYFFNPALADGDAVGGTTGSQVNSQLFPNVIGKNMWSNRDNLIPATPGDILPSYFINTATAYAEENGVDVLYLQANNRLFRYSAYSNSDSSQDTYEVVGNVASGSTFSGQGAGAYDPQRKIFVRTSGSIFTFWNLNQPQGITAQNVIFSPDVVGGTFEFYRLRDYGLDYDHLRQVFLLWDGNQDVWQLIPPQDLTSGSWVLNRVTPQGLSVPQQNSVVNPILGKWKYARALDAYIGLFDPWSGDVWLYKPANWQPELVSEGVSIANIKEGETVYSNQSVEISVYALGKTISSVQYLLDGTAIGSSDVAPYSFDWTNRIPGSYVLTAVALFTDGSSAESSAINVVVSSDTIETLNLQNGLNEYTGAIDTYLDEFASTSNASGSFTLFSRPTGSRLVPLVRFKIFESEGGPIPDGALIRKAKLSLNKYSVYDHVYGAHRILSDWNGSSVTWLQKESGSLWDTPGASTPGADYATNSDGEGEVEWNPGWLEIDVTSGVQDISTNGQNFGWKLVSKGGNNNLVRFSSSEFTDDPLLRPSLEIEYVSSSGPINFPPAVSLASPSAGSEFAEGAAILLTVNASDADGSIAKVEFYADGVLLGEDVSSPYEFSWTNASAGTHTLEAAAIDNNNKKTTSTSVSITVNSSTAGNLPPTVNLTSPVSGANFQIGSSIQLSATADDSDGFVTKVAFYANGTLLSEVLSAPYQFVWANPTIGTHNLNAVVTDDSGGATASQVNQITVTESSSGNSIKISLQEGLDGYTGTTDSYIYEYFGAANYGENVSLLDKPSGSRLASIVRFAIFDSEGGPVPDGSTITSAKLSVYKTSFYDHIFRAHRILLNWSESDVTWEQRESGVLWDVAGGLSFGQDIAAIHDGEDAATWNPGWLNLDVTNGVQAMSTSGQNYGWRLVPAGGNNNTKKFASSEYEIDPALRPKLEIEYIPDTGTINLPPNVSLTAPSSGAEFAEGSSVLLIANASDPDGIITKVEFYADGVLLGEDVSSPYEFSWASASAGTHTLYAVATDDDGKQATSLSASITISNLTNQPPMVTLTAPNAGAVFEIGVPILIKADASDSDGNITKVAFYADGALLGEITQSPYEFTWLNAAEGMHTLHVVATDDGALTVSSASLGIDVTQSANNSLRVTLQKGLNAFSNVWDSYIYEFHNFSNFGKSVKLVDKSTGSRLSTLVQFAIFESEGGFIPDQAVITSAKLKLYKSSYYDHVYRAHPLLLPWHEDQVTWQESQFAVFWGHAGATSMGVDIDSQFDGEASASWSPGWLTIDVTQGVQAIQNGRANFGWKLVPVSGNSNTKTFVSSDYAEDATLRPALEIEYLLE</sequence>
<dbReference type="Proteomes" id="UP000199533">
    <property type="component" value="Unassembled WGS sequence"/>
</dbReference>
<feature type="transmembrane region" description="Helical" evidence="4">
    <location>
        <begin position="12"/>
        <end position="30"/>
    </location>
</feature>
<dbReference type="SMART" id="SM00089">
    <property type="entry name" value="PKD"/>
    <property type="match status" value="3"/>
</dbReference>
<keyword evidence="4" id="KW-0812">Transmembrane</keyword>
<feature type="domain" description="PKD/Chitinase" evidence="5">
    <location>
        <begin position="1143"/>
        <end position="1232"/>
    </location>
</feature>
<dbReference type="STRING" id="52441.SAMN05216302_100682"/>
<evidence type="ECO:0000256" key="4">
    <source>
        <dbReference type="SAM" id="Phobius"/>
    </source>
</evidence>
<dbReference type="EMBL" id="FOSP01000006">
    <property type="protein sequence ID" value="SFK43223.1"/>
    <property type="molecule type" value="Genomic_DNA"/>
</dbReference>
<keyword evidence="4" id="KW-0472">Membrane</keyword>
<comment type="subcellular location">
    <subcellularLocation>
        <location evidence="1">Secreted</location>
    </subcellularLocation>
</comment>
<dbReference type="Gene3D" id="2.60.40.10">
    <property type="entry name" value="Immunoglobulins"/>
    <property type="match status" value="5"/>
</dbReference>
<name>A0A1I3ZGP4_9PROT</name>
<evidence type="ECO:0000256" key="1">
    <source>
        <dbReference type="ARBA" id="ARBA00004613"/>
    </source>
</evidence>
<evidence type="ECO:0000256" key="2">
    <source>
        <dbReference type="ARBA" id="ARBA00022525"/>
    </source>
</evidence>
<dbReference type="InterPro" id="IPR022409">
    <property type="entry name" value="PKD/Chitinase_dom"/>
</dbReference>
<protein>
    <recommendedName>
        <fullName evidence="5">PKD/Chitinase domain-containing protein</fullName>
    </recommendedName>
</protein>
<organism evidence="6 7">
    <name type="scientific">Nitrosomonas aestuarii</name>
    <dbReference type="NCBI Taxonomy" id="52441"/>
    <lineage>
        <taxon>Bacteria</taxon>
        <taxon>Pseudomonadati</taxon>
        <taxon>Pseudomonadota</taxon>
        <taxon>Betaproteobacteria</taxon>
        <taxon>Nitrosomonadales</taxon>
        <taxon>Nitrosomonadaceae</taxon>
        <taxon>Nitrosomonas</taxon>
    </lineage>
</organism>
<keyword evidence="7" id="KW-1185">Reference proteome</keyword>
<keyword evidence="2" id="KW-0964">Secreted</keyword>
<dbReference type="InterPro" id="IPR055372">
    <property type="entry name" value="CBM96"/>
</dbReference>
<proteinExistence type="predicted"/>
<accession>A0A1I3ZGP4</accession>
<keyword evidence="4" id="KW-1133">Transmembrane helix</keyword>
<dbReference type="NCBIfam" id="NF033679">
    <property type="entry name" value="DNRLRE_dom"/>
    <property type="match status" value="3"/>
</dbReference>
<dbReference type="InterPro" id="IPR013783">
    <property type="entry name" value="Ig-like_fold"/>
</dbReference>
<dbReference type="GO" id="GO:0005576">
    <property type="term" value="C:extracellular region"/>
    <property type="evidence" value="ECO:0007669"/>
    <property type="project" value="UniProtKB-SubCell"/>
</dbReference>
<dbReference type="Pfam" id="PF17957">
    <property type="entry name" value="Big_7"/>
    <property type="match status" value="5"/>
</dbReference>
<feature type="domain" description="PKD/Chitinase" evidence="5">
    <location>
        <begin position="751"/>
        <end position="837"/>
    </location>
</feature>